<dbReference type="AlphaFoldDB" id="A0A0C9WHN9"/>
<gene>
    <name evidence="2" type="ORF">K443DRAFT_114909</name>
</gene>
<evidence type="ECO:0000313" key="2">
    <source>
        <dbReference type="EMBL" id="KIJ91524.1"/>
    </source>
</evidence>
<feature type="compositionally biased region" description="Basic and acidic residues" evidence="1">
    <location>
        <begin position="80"/>
        <end position="92"/>
    </location>
</feature>
<sequence length="169" mass="18338">MRRMVCLPVPTPAAVWFSVLRADAVLWFSPLRSQHSAAPPTARPNDNHPAAMRYSAAKPGQKTSQLTIADGRSTIEDPSGEARGEGRQDHPCDPPPRSSSASVGPCPHTAHETQPALVRSSEEDASERDEKGPRRWMTGGRARMTSSVIGSLGPPWMMVKEPAMCARLF</sequence>
<protein>
    <submittedName>
        <fullName evidence="2">Uncharacterized protein</fullName>
    </submittedName>
</protein>
<name>A0A0C9WHN9_9AGAR</name>
<accession>A0A0C9WHN9</accession>
<dbReference type="EMBL" id="KN838996">
    <property type="protein sequence ID" value="KIJ91524.1"/>
    <property type="molecule type" value="Genomic_DNA"/>
</dbReference>
<keyword evidence="3" id="KW-1185">Reference proteome</keyword>
<reference evidence="3" key="2">
    <citation type="submission" date="2015-01" db="EMBL/GenBank/DDBJ databases">
        <title>Evolutionary Origins and Diversification of the Mycorrhizal Mutualists.</title>
        <authorList>
            <consortium name="DOE Joint Genome Institute"/>
            <consortium name="Mycorrhizal Genomics Consortium"/>
            <person name="Kohler A."/>
            <person name="Kuo A."/>
            <person name="Nagy L.G."/>
            <person name="Floudas D."/>
            <person name="Copeland A."/>
            <person name="Barry K.W."/>
            <person name="Cichocki N."/>
            <person name="Veneault-Fourrey C."/>
            <person name="LaButti K."/>
            <person name="Lindquist E.A."/>
            <person name="Lipzen A."/>
            <person name="Lundell T."/>
            <person name="Morin E."/>
            <person name="Murat C."/>
            <person name="Riley R."/>
            <person name="Ohm R."/>
            <person name="Sun H."/>
            <person name="Tunlid A."/>
            <person name="Henrissat B."/>
            <person name="Grigoriev I.V."/>
            <person name="Hibbett D.S."/>
            <person name="Martin F."/>
        </authorList>
    </citation>
    <scope>NUCLEOTIDE SEQUENCE [LARGE SCALE GENOMIC DNA]</scope>
    <source>
        <strain evidence="3">LaAM-08-1</strain>
    </source>
</reference>
<dbReference type="HOGENOM" id="CLU_1578776_0_0_1"/>
<evidence type="ECO:0000313" key="3">
    <source>
        <dbReference type="Proteomes" id="UP000054477"/>
    </source>
</evidence>
<proteinExistence type="predicted"/>
<feature type="region of interest" description="Disordered" evidence="1">
    <location>
        <begin position="34"/>
        <end position="139"/>
    </location>
</feature>
<organism evidence="2 3">
    <name type="scientific">Laccaria amethystina LaAM-08-1</name>
    <dbReference type="NCBI Taxonomy" id="1095629"/>
    <lineage>
        <taxon>Eukaryota</taxon>
        <taxon>Fungi</taxon>
        <taxon>Dikarya</taxon>
        <taxon>Basidiomycota</taxon>
        <taxon>Agaricomycotina</taxon>
        <taxon>Agaricomycetes</taxon>
        <taxon>Agaricomycetidae</taxon>
        <taxon>Agaricales</taxon>
        <taxon>Agaricineae</taxon>
        <taxon>Hydnangiaceae</taxon>
        <taxon>Laccaria</taxon>
    </lineage>
</organism>
<dbReference type="OrthoDB" id="3111509at2759"/>
<dbReference type="Proteomes" id="UP000054477">
    <property type="component" value="Unassembled WGS sequence"/>
</dbReference>
<evidence type="ECO:0000256" key="1">
    <source>
        <dbReference type="SAM" id="MobiDB-lite"/>
    </source>
</evidence>
<reference evidence="2 3" key="1">
    <citation type="submission" date="2014-04" db="EMBL/GenBank/DDBJ databases">
        <authorList>
            <consortium name="DOE Joint Genome Institute"/>
            <person name="Kuo A."/>
            <person name="Kohler A."/>
            <person name="Nagy L.G."/>
            <person name="Floudas D."/>
            <person name="Copeland A."/>
            <person name="Barry K.W."/>
            <person name="Cichocki N."/>
            <person name="Veneault-Fourrey C."/>
            <person name="LaButti K."/>
            <person name="Lindquist E.A."/>
            <person name="Lipzen A."/>
            <person name="Lundell T."/>
            <person name="Morin E."/>
            <person name="Murat C."/>
            <person name="Sun H."/>
            <person name="Tunlid A."/>
            <person name="Henrissat B."/>
            <person name="Grigoriev I.V."/>
            <person name="Hibbett D.S."/>
            <person name="Martin F."/>
            <person name="Nordberg H.P."/>
            <person name="Cantor M.N."/>
            <person name="Hua S.X."/>
        </authorList>
    </citation>
    <scope>NUCLEOTIDE SEQUENCE [LARGE SCALE GENOMIC DNA]</scope>
    <source>
        <strain evidence="2 3">LaAM-08-1</strain>
    </source>
</reference>